<evidence type="ECO:0000313" key="3">
    <source>
        <dbReference type="EMBL" id="PDQ34965.1"/>
    </source>
</evidence>
<feature type="compositionally biased region" description="Basic and acidic residues" evidence="1">
    <location>
        <begin position="32"/>
        <end position="46"/>
    </location>
</feature>
<keyword evidence="2" id="KW-0812">Transmembrane</keyword>
<dbReference type="Proteomes" id="UP000219994">
    <property type="component" value="Unassembled WGS sequence"/>
</dbReference>
<keyword evidence="2" id="KW-1133">Transmembrane helix</keyword>
<comment type="caution">
    <text evidence="3">The sequence shown here is derived from an EMBL/GenBank/DDBJ whole genome shotgun (WGS) entry which is preliminary data.</text>
</comment>
<dbReference type="AlphaFoldDB" id="A0A2A6FQ28"/>
<gene>
    <name evidence="3" type="ORF">B5766_08220</name>
</gene>
<evidence type="ECO:0000256" key="1">
    <source>
        <dbReference type="SAM" id="MobiDB-lite"/>
    </source>
</evidence>
<organism evidence="3 4">
    <name type="scientific">Candidatus Lumbricidiphila eiseniae</name>
    <dbReference type="NCBI Taxonomy" id="1969409"/>
    <lineage>
        <taxon>Bacteria</taxon>
        <taxon>Bacillati</taxon>
        <taxon>Actinomycetota</taxon>
        <taxon>Actinomycetes</taxon>
        <taxon>Micrococcales</taxon>
        <taxon>Microbacteriaceae</taxon>
        <taxon>Candidatus Lumbricidiphila</taxon>
    </lineage>
</organism>
<accession>A0A2A6FQ28</accession>
<proteinExistence type="predicted"/>
<feature type="region of interest" description="Disordered" evidence="1">
    <location>
        <begin position="32"/>
        <end position="53"/>
    </location>
</feature>
<reference evidence="4" key="1">
    <citation type="submission" date="2017-03" db="EMBL/GenBank/DDBJ databases">
        <authorList>
            <person name="Lund M.B."/>
        </authorList>
    </citation>
    <scope>NUCLEOTIDE SEQUENCE [LARGE SCALE GENOMIC DNA]</scope>
</reference>
<protein>
    <submittedName>
        <fullName evidence="3">Uncharacterized protein</fullName>
    </submittedName>
</protein>
<name>A0A2A6FQ28_9MICO</name>
<evidence type="ECO:0000313" key="4">
    <source>
        <dbReference type="Proteomes" id="UP000219994"/>
    </source>
</evidence>
<evidence type="ECO:0000256" key="2">
    <source>
        <dbReference type="SAM" id="Phobius"/>
    </source>
</evidence>
<keyword evidence="2" id="KW-0472">Membrane</keyword>
<feature type="transmembrane region" description="Helical" evidence="2">
    <location>
        <begin position="76"/>
        <end position="97"/>
    </location>
</feature>
<sequence>MNDPGDSRDIRDRLVRIETMLEAVIRRLDEQGTRHDDHEDRLRTIEARPTPITPDEFTRRVDEIIDRRHIITTRTLWTATTTAIGAGAALASLINWLTKL</sequence>
<dbReference type="EMBL" id="NAEP01000042">
    <property type="protein sequence ID" value="PDQ34965.1"/>
    <property type="molecule type" value="Genomic_DNA"/>
</dbReference>